<evidence type="ECO:0000256" key="1">
    <source>
        <dbReference type="SAM" id="MobiDB-lite"/>
    </source>
</evidence>
<dbReference type="AlphaFoldDB" id="A0A3L0W383"/>
<organism evidence="2">
    <name type="scientific">Escherichia coli</name>
    <dbReference type="NCBI Taxonomy" id="562"/>
    <lineage>
        <taxon>Bacteria</taxon>
        <taxon>Pseudomonadati</taxon>
        <taxon>Pseudomonadota</taxon>
        <taxon>Gammaproteobacteria</taxon>
        <taxon>Enterobacterales</taxon>
        <taxon>Enterobacteriaceae</taxon>
        <taxon>Escherichia</taxon>
    </lineage>
</organism>
<comment type="caution">
    <text evidence="2">The sequence shown here is derived from an EMBL/GenBank/DDBJ whole genome shotgun (WGS) entry which is preliminary data.</text>
</comment>
<name>A0A3L0W383_ECOLX</name>
<protein>
    <submittedName>
        <fullName evidence="2">Uncharacterized protein</fullName>
    </submittedName>
</protein>
<dbReference type="EMBL" id="RNRV01000032">
    <property type="protein sequence ID" value="MHO05934.1"/>
    <property type="molecule type" value="Genomic_DNA"/>
</dbReference>
<reference evidence="2" key="1">
    <citation type="submission" date="2018-10" db="EMBL/GenBank/DDBJ databases">
        <authorList>
            <consortium name="NARMS: The National Antimicrobial Resistance Monitoring System"/>
        </authorList>
    </citation>
    <scope>NUCLEOTIDE SEQUENCE [LARGE SCALE GENOMIC DNA]</scope>
    <source>
        <strain evidence="2">CVM N17EC0388</strain>
    </source>
</reference>
<sequence>MTKSKEPAPIQEAASPSSQGRPETELRMAPIFPPPHPFETYLFERLTTYAQGYLPLPWPHDRILMSEEVQAELDRRQAERSAEIDAELAARENARLAALERKRITSRRYAMKRWAATAWARLRQLAETKAD</sequence>
<feature type="region of interest" description="Disordered" evidence="1">
    <location>
        <begin position="1"/>
        <end position="31"/>
    </location>
</feature>
<gene>
    <name evidence="2" type="ORF">D9F05_16370</name>
</gene>
<proteinExistence type="predicted"/>
<accession>A0A3L0W383</accession>
<evidence type="ECO:0000313" key="2">
    <source>
        <dbReference type="EMBL" id="MHO05934.1"/>
    </source>
</evidence>